<gene>
    <name evidence="1" type="ORF">CTRU02_213228</name>
</gene>
<organism evidence="1 2">
    <name type="scientific">Colletotrichum truncatum</name>
    <name type="common">Anthracnose fungus</name>
    <name type="synonym">Colletotrichum capsici</name>
    <dbReference type="NCBI Taxonomy" id="5467"/>
    <lineage>
        <taxon>Eukaryota</taxon>
        <taxon>Fungi</taxon>
        <taxon>Dikarya</taxon>
        <taxon>Ascomycota</taxon>
        <taxon>Pezizomycotina</taxon>
        <taxon>Sordariomycetes</taxon>
        <taxon>Hypocreomycetidae</taxon>
        <taxon>Glomerellales</taxon>
        <taxon>Glomerellaceae</taxon>
        <taxon>Colletotrichum</taxon>
        <taxon>Colletotrichum truncatum species complex</taxon>
    </lineage>
</organism>
<evidence type="ECO:0000313" key="1">
    <source>
        <dbReference type="EMBL" id="KAL0932275.1"/>
    </source>
</evidence>
<accession>A0ACC3YK41</accession>
<protein>
    <submittedName>
        <fullName evidence="1">Prenyl cysteine carboxyl</fullName>
    </submittedName>
</protein>
<dbReference type="EMBL" id="VUJX02000009">
    <property type="protein sequence ID" value="KAL0932275.1"/>
    <property type="molecule type" value="Genomic_DNA"/>
</dbReference>
<keyword evidence="2" id="KW-1185">Reference proteome</keyword>
<name>A0ACC3YK41_COLTU</name>
<reference evidence="1 2" key="1">
    <citation type="journal article" date="2020" name="Phytopathology">
        <title>Genome Sequence Resources of Colletotrichum truncatum, C. plurivorum, C. musicola, and C. sojae: Four Species Pathogenic to Soybean (Glycine max).</title>
        <authorList>
            <person name="Rogerio F."/>
            <person name="Boufleur T.R."/>
            <person name="Ciampi-Guillardi M."/>
            <person name="Sukno S.A."/>
            <person name="Thon M.R."/>
            <person name="Massola Junior N.S."/>
            <person name="Baroncelli R."/>
        </authorList>
    </citation>
    <scope>NUCLEOTIDE SEQUENCE [LARGE SCALE GENOMIC DNA]</scope>
    <source>
        <strain evidence="1 2">CMES1059</strain>
    </source>
</reference>
<evidence type="ECO:0000313" key="2">
    <source>
        <dbReference type="Proteomes" id="UP000805649"/>
    </source>
</evidence>
<dbReference type="Proteomes" id="UP000805649">
    <property type="component" value="Unassembled WGS sequence"/>
</dbReference>
<proteinExistence type="predicted"/>
<comment type="caution">
    <text evidence="1">The sequence shown here is derived from an EMBL/GenBank/DDBJ whole genome shotgun (WGS) entry which is preliminary data.</text>
</comment>
<sequence length="242" mass="26443">MSLSQISLAAAYLASTVGTYKALTPPNPIPQDKAGSASKDPQIRDSIHLLNFTNNHINKVVILPLALLSLHAAALAYTYPSIPPSIAGYSPENGLNVSLITWSASTAVPLALLFFVGVPLRLVPYRSLGKNFTFALTKPDGLKTTGIYSYVQHPSYTGVMVLVFCNLALYARMDGVLSCWAPPALYQTLESVEWASLALGGCMFFAGVWTRVTEEEKMLRGEFGQKWERWHAETARFVPGIF</sequence>